<evidence type="ECO:0000256" key="4">
    <source>
        <dbReference type="ARBA" id="ARBA00022980"/>
    </source>
</evidence>
<protein>
    <submittedName>
        <fullName evidence="7">40S ribosomal protein S10</fullName>
    </submittedName>
</protein>
<dbReference type="KEGG" id="tot:TOT_040000095"/>
<comment type="subcellular location">
    <subcellularLocation>
        <location evidence="1">Cytoplasm</location>
    </subcellularLocation>
</comment>
<reference evidence="7 8" key="1">
    <citation type="journal article" date="2012" name="MBio">
        <title>Comparative genome analysis of three eukaryotic parasites with differing abilities to transform leukocytes reveals key mediators of Theileria-induced leukocyte transformation.</title>
        <authorList>
            <person name="Hayashida K."/>
            <person name="Hara Y."/>
            <person name="Abe T."/>
            <person name="Yamasaki C."/>
            <person name="Toyoda A."/>
            <person name="Kosuge T."/>
            <person name="Suzuki Y."/>
            <person name="Sato Y."/>
            <person name="Kawashima S."/>
            <person name="Katayama T."/>
            <person name="Wakaguri H."/>
            <person name="Inoue N."/>
            <person name="Homma K."/>
            <person name="Tada-Umezaki M."/>
            <person name="Yagi Y."/>
            <person name="Fujii Y."/>
            <person name="Habara T."/>
            <person name="Kanehisa M."/>
            <person name="Watanabe H."/>
            <person name="Ito K."/>
            <person name="Gojobori T."/>
            <person name="Sugawara H."/>
            <person name="Imanishi T."/>
            <person name="Weir W."/>
            <person name="Gardner M."/>
            <person name="Pain A."/>
            <person name="Shiels B."/>
            <person name="Hattori M."/>
            <person name="Nene V."/>
            <person name="Sugimoto C."/>
        </authorList>
    </citation>
    <scope>NUCLEOTIDE SEQUENCE [LARGE SCALE GENOMIC DNA]</scope>
    <source>
        <strain evidence="7 8">Shintoku</strain>
    </source>
</reference>
<keyword evidence="8" id="KW-1185">Reference proteome</keyword>
<dbReference type="STRING" id="869250.J4DQ25"/>
<proteinExistence type="inferred from homology"/>
<dbReference type="InterPro" id="IPR005326">
    <property type="entry name" value="Plectin_eS10_N"/>
</dbReference>
<name>J4DQ25_THEOR</name>
<dbReference type="InterPro" id="IPR036388">
    <property type="entry name" value="WH-like_DNA-bd_sf"/>
</dbReference>
<evidence type="ECO:0000256" key="3">
    <source>
        <dbReference type="ARBA" id="ARBA00022490"/>
    </source>
</evidence>
<dbReference type="eggNOG" id="KOG3344">
    <property type="taxonomic scope" value="Eukaryota"/>
</dbReference>
<comment type="similarity">
    <text evidence="2">Belongs to the eukaryotic ribosomal protein eS10 family.</text>
</comment>
<gene>
    <name evidence="7" type="ORF">TOT_040000095</name>
</gene>
<dbReference type="GO" id="GO:0003735">
    <property type="term" value="F:structural constituent of ribosome"/>
    <property type="evidence" value="ECO:0007669"/>
    <property type="project" value="TreeGrafter"/>
</dbReference>
<evidence type="ECO:0000313" key="7">
    <source>
        <dbReference type="EMBL" id="BAM41714.1"/>
    </source>
</evidence>
<dbReference type="OrthoDB" id="5211809at2759"/>
<dbReference type="RefSeq" id="XP_009692015.1">
    <property type="nucleotide sequence ID" value="XM_009693720.1"/>
</dbReference>
<keyword evidence="5" id="KW-0687">Ribonucleoprotein</keyword>
<evidence type="ECO:0000256" key="5">
    <source>
        <dbReference type="ARBA" id="ARBA00023274"/>
    </source>
</evidence>
<dbReference type="GeneID" id="20716194"/>
<sequence>MSVVGMKYSLIPRENRVAIYEYLIKEGVLVVQKNPKIPAHPEISVPNLHVLMIMRSLKSKNYVEENCNWQHLYFTLTDQGIEFLRSYLHLPPTVFPATLTKKQTTRAPLKEEVA</sequence>
<dbReference type="Proteomes" id="UP000003786">
    <property type="component" value="Chromosome 4"/>
</dbReference>
<evidence type="ECO:0000256" key="2">
    <source>
        <dbReference type="ARBA" id="ARBA00007278"/>
    </source>
</evidence>
<evidence type="ECO:0000259" key="6">
    <source>
        <dbReference type="Pfam" id="PF03501"/>
    </source>
</evidence>
<feature type="domain" description="Plectin/eS10 N-terminal" evidence="6">
    <location>
        <begin position="11"/>
        <end position="102"/>
    </location>
</feature>
<evidence type="ECO:0000313" key="8">
    <source>
        <dbReference type="Proteomes" id="UP000003786"/>
    </source>
</evidence>
<keyword evidence="4 7" id="KW-0689">Ribosomal protein</keyword>
<dbReference type="InterPro" id="IPR037447">
    <property type="entry name" value="Ribosomal_eS10"/>
</dbReference>
<dbReference type="EMBL" id="AP011949">
    <property type="protein sequence ID" value="BAM41714.1"/>
    <property type="molecule type" value="Genomic_DNA"/>
</dbReference>
<dbReference type="GO" id="GO:0003723">
    <property type="term" value="F:RNA binding"/>
    <property type="evidence" value="ECO:0007669"/>
    <property type="project" value="TreeGrafter"/>
</dbReference>
<dbReference type="PANTHER" id="PTHR12146">
    <property type="entry name" value="40S RIBOSOMAL PROTEIN S10"/>
    <property type="match status" value="1"/>
</dbReference>
<dbReference type="OMA" id="NWQHLYF"/>
<accession>J4DQ25</accession>
<dbReference type="Gene3D" id="1.10.10.10">
    <property type="entry name" value="Winged helix-like DNA-binding domain superfamily/Winged helix DNA-binding domain"/>
    <property type="match status" value="1"/>
</dbReference>
<dbReference type="GO" id="GO:0022627">
    <property type="term" value="C:cytosolic small ribosomal subunit"/>
    <property type="evidence" value="ECO:0007669"/>
    <property type="project" value="TreeGrafter"/>
</dbReference>
<organism evidence="7 8">
    <name type="scientific">Theileria orientalis strain Shintoku</name>
    <dbReference type="NCBI Taxonomy" id="869250"/>
    <lineage>
        <taxon>Eukaryota</taxon>
        <taxon>Sar</taxon>
        <taxon>Alveolata</taxon>
        <taxon>Apicomplexa</taxon>
        <taxon>Aconoidasida</taxon>
        <taxon>Piroplasmida</taxon>
        <taxon>Theileriidae</taxon>
        <taxon>Theileria</taxon>
    </lineage>
</organism>
<dbReference type="FunFam" id="1.10.10.10:FF:000025">
    <property type="entry name" value="40S ribosomal protein S10"/>
    <property type="match status" value="1"/>
</dbReference>
<dbReference type="AlphaFoldDB" id="J4DQ25"/>
<dbReference type="PANTHER" id="PTHR12146:SF0">
    <property type="entry name" value="RIBOSOMAL PROTEIN S10"/>
    <property type="match status" value="1"/>
</dbReference>
<dbReference type="VEuPathDB" id="PiroplasmaDB:TOT_040000095"/>
<dbReference type="Pfam" id="PF03501">
    <property type="entry name" value="S10_plectin"/>
    <property type="match status" value="1"/>
</dbReference>
<evidence type="ECO:0000256" key="1">
    <source>
        <dbReference type="ARBA" id="ARBA00004496"/>
    </source>
</evidence>
<keyword evidence="3" id="KW-0963">Cytoplasm</keyword>